<accession>A0ABD0J7I8</accession>
<organism evidence="1 2">
    <name type="scientific">Batillaria attramentaria</name>
    <dbReference type="NCBI Taxonomy" id="370345"/>
    <lineage>
        <taxon>Eukaryota</taxon>
        <taxon>Metazoa</taxon>
        <taxon>Spiralia</taxon>
        <taxon>Lophotrochozoa</taxon>
        <taxon>Mollusca</taxon>
        <taxon>Gastropoda</taxon>
        <taxon>Caenogastropoda</taxon>
        <taxon>Sorbeoconcha</taxon>
        <taxon>Cerithioidea</taxon>
        <taxon>Batillariidae</taxon>
        <taxon>Batillaria</taxon>
    </lineage>
</organism>
<gene>
    <name evidence="1" type="ORF">BaRGS_00037878</name>
</gene>
<evidence type="ECO:0000313" key="1">
    <source>
        <dbReference type="EMBL" id="KAK7464568.1"/>
    </source>
</evidence>
<name>A0ABD0J7I8_9CAEN</name>
<dbReference type="Proteomes" id="UP001519460">
    <property type="component" value="Unassembled WGS sequence"/>
</dbReference>
<dbReference type="EMBL" id="JACVVK020000585">
    <property type="protein sequence ID" value="KAK7464568.1"/>
    <property type="molecule type" value="Genomic_DNA"/>
</dbReference>
<reference evidence="1 2" key="1">
    <citation type="journal article" date="2023" name="Sci. Data">
        <title>Genome assembly of the Korean intertidal mud-creeper Batillaria attramentaria.</title>
        <authorList>
            <person name="Patra A.K."/>
            <person name="Ho P.T."/>
            <person name="Jun S."/>
            <person name="Lee S.J."/>
            <person name="Kim Y."/>
            <person name="Won Y.J."/>
        </authorList>
    </citation>
    <scope>NUCLEOTIDE SEQUENCE [LARGE SCALE GENOMIC DNA]</scope>
    <source>
        <strain evidence="1">Wonlab-2016</strain>
    </source>
</reference>
<proteinExistence type="predicted"/>
<comment type="caution">
    <text evidence="1">The sequence shown here is derived from an EMBL/GenBank/DDBJ whole genome shotgun (WGS) entry which is preliminary data.</text>
</comment>
<protein>
    <submittedName>
        <fullName evidence="1">Uncharacterized protein</fullName>
    </submittedName>
</protein>
<evidence type="ECO:0000313" key="2">
    <source>
        <dbReference type="Proteomes" id="UP001519460"/>
    </source>
</evidence>
<sequence length="228" mass="25796">MIRAETCTQAAAVHSRCEVQNVQTLCCTRLDMVWYRQKRVRRRLQYTAGVTLKVLRPCGAKGLAWYKRRNVYAGGCSTQVWYPNAQTFWDKRLDMLETCMQAAAVHRCGIQMPRPSGTKGLTWYDKGDKGRNVCTGGCSTQQVWYTNAQMQNKAEMGEMRTQVAAVHGQKRLPWWLYTEGAEMCTQAAAVHSRCEMQNAQTFWCKRPEGIKGAEMCTQAAPGHGVQKA</sequence>
<dbReference type="AlphaFoldDB" id="A0ABD0J7I8"/>
<keyword evidence="2" id="KW-1185">Reference proteome</keyword>